<dbReference type="PANTHER" id="PTHR36234:SF5">
    <property type="entry name" value="LYSYL ENDOPEPTIDASE"/>
    <property type="match status" value="1"/>
</dbReference>
<feature type="chain" id="PRO_5021743657" evidence="1">
    <location>
        <begin position="22"/>
        <end position="657"/>
    </location>
</feature>
<dbReference type="Gene3D" id="2.40.10.10">
    <property type="entry name" value="Trypsin-like serine proteases"/>
    <property type="match status" value="2"/>
</dbReference>
<dbReference type="EC" id="3.4.21.50" evidence="3"/>
<name>A0A518BI83_9BACT</name>
<feature type="domain" description="Peptidase S1" evidence="2">
    <location>
        <begin position="195"/>
        <end position="423"/>
    </location>
</feature>
<evidence type="ECO:0000259" key="2">
    <source>
        <dbReference type="PROSITE" id="PS50240"/>
    </source>
</evidence>
<dbReference type="PROSITE" id="PS50240">
    <property type="entry name" value="TRYPSIN_DOM"/>
    <property type="match status" value="1"/>
</dbReference>
<dbReference type="GO" id="GO:0006508">
    <property type="term" value="P:proteolysis"/>
    <property type="evidence" value="ECO:0007669"/>
    <property type="project" value="UniProtKB-KW"/>
</dbReference>
<dbReference type="Proteomes" id="UP000316921">
    <property type="component" value="Chromosome"/>
</dbReference>
<dbReference type="Pfam" id="PF13365">
    <property type="entry name" value="Trypsin_2"/>
    <property type="match status" value="1"/>
</dbReference>
<dbReference type="EMBL" id="CP036287">
    <property type="protein sequence ID" value="QDU66674.1"/>
    <property type="molecule type" value="Genomic_DNA"/>
</dbReference>
<reference evidence="3 4" key="1">
    <citation type="submission" date="2019-02" db="EMBL/GenBank/DDBJ databases">
        <title>Deep-cultivation of Planctomycetes and their phenomic and genomic characterization uncovers novel biology.</title>
        <authorList>
            <person name="Wiegand S."/>
            <person name="Jogler M."/>
            <person name="Boedeker C."/>
            <person name="Pinto D."/>
            <person name="Vollmers J."/>
            <person name="Rivas-Marin E."/>
            <person name="Kohn T."/>
            <person name="Peeters S.H."/>
            <person name="Heuer A."/>
            <person name="Rast P."/>
            <person name="Oberbeckmann S."/>
            <person name="Bunk B."/>
            <person name="Jeske O."/>
            <person name="Meyerdierks A."/>
            <person name="Storesund J.E."/>
            <person name="Kallscheuer N."/>
            <person name="Luecker S."/>
            <person name="Lage O.M."/>
            <person name="Pohl T."/>
            <person name="Merkel B.J."/>
            <person name="Hornburger P."/>
            <person name="Mueller R.-W."/>
            <person name="Bruemmer F."/>
            <person name="Labrenz M."/>
            <person name="Spormann A.M."/>
            <person name="Op den Camp H."/>
            <person name="Overmann J."/>
            <person name="Amann R."/>
            <person name="Jetten M.S.M."/>
            <person name="Mascher T."/>
            <person name="Medema M.H."/>
            <person name="Devos D.P."/>
            <person name="Kaster A.-K."/>
            <person name="Ovreas L."/>
            <person name="Rohde M."/>
            <person name="Galperin M.Y."/>
            <person name="Jogler C."/>
        </authorList>
    </citation>
    <scope>NUCLEOTIDE SEQUENCE [LARGE SCALE GENOMIC DNA]</scope>
    <source>
        <strain evidence="3 4">Pla133</strain>
    </source>
</reference>
<evidence type="ECO:0000256" key="1">
    <source>
        <dbReference type="SAM" id="SignalP"/>
    </source>
</evidence>
<dbReference type="AlphaFoldDB" id="A0A518BI83"/>
<keyword evidence="1" id="KW-0732">Signal</keyword>
<dbReference type="InterPro" id="IPR009003">
    <property type="entry name" value="Peptidase_S1_PA"/>
</dbReference>
<dbReference type="SUPFAM" id="SSF50494">
    <property type="entry name" value="Trypsin-like serine proteases"/>
    <property type="match status" value="1"/>
</dbReference>
<dbReference type="InterPro" id="IPR001254">
    <property type="entry name" value="Trypsin_dom"/>
</dbReference>
<protein>
    <submittedName>
        <fullName evidence="3">Protease 1</fullName>
        <ecNumber evidence="3">3.4.21.50</ecNumber>
    </submittedName>
</protein>
<accession>A0A518BI83</accession>
<keyword evidence="3" id="KW-0645">Protease</keyword>
<evidence type="ECO:0000313" key="4">
    <source>
        <dbReference type="Proteomes" id="UP000316921"/>
    </source>
</evidence>
<dbReference type="RefSeq" id="WP_145064490.1">
    <property type="nucleotide sequence ID" value="NZ_CP036287.1"/>
</dbReference>
<feature type="signal peptide" evidence="1">
    <location>
        <begin position="1"/>
        <end position="21"/>
    </location>
</feature>
<organism evidence="3 4">
    <name type="scientific">Engelhardtia mirabilis</name>
    <dbReference type="NCBI Taxonomy" id="2528011"/>
    <lineage>
        <taxon>Bacteria</taxon>
        <taxon>Pseudomonadati</taxon>
        <taxon>Planctomycetota</taxon>
        <taxon>Planctomycetia</taxon>
        <taxon>Planctomycetia incertae sedis</taxon>
        <taxon>Engelhardtia</taxon>
    </lineage>
</organism>
<keyword evidence="3" id="KW-0378">Hydrolase</keyword>
<keyword evidence="4" id="KW-1185">Reference proteome</keyword>
<evidence type="ECO:0000313" key="3">
    <source>
        <dbReference type="EMBL" id="QDU66674.1"/>
    </source>
</evidence>
<dbReference type="PANTHER" id="PTHR36234">
    <property type="entry name" value="LYSYL ENDOPEPTIDASE"/>
    <property type="match status" value="1"/>
</dbReference>
<dbReference type="GO" id="GO:0004252">
    <property type="term" value="F:serine-type endopeptidase activity"/>
    <property type="evidence" value="ECO:0007669"/>
    <property type="project" value="InterPro"/>
</dbReference>
<sequence length="657" mass="69321" precursor="true">MLDARISALVALALSSSLASAQIKSEGAAAAVAYGLPTAEVPTVFVQPPDVGAYLAEDEVRGPFPLRYGALMDVDVAWANDGVWDQLENGDWAWRFKVLSPGAKSIGLEFDEFWLPEGGQINLYDDTLETVFGSYTSVNNQPHEQIQFEPFPGESVIFEYVHPAGAREMAKLHLGTVIYDYRGLFELENQLDDGSGGGTGAGSCLVNVNCPEGDPYELQKRATVRTLSGGSLCSGALINNTAFDGEQLVLTAWHCGQGSNTVFRFNYQTSGCSGGSAPTGQNVSGATNLASYQSSDGRLLRINSNIPSNYNPYFAGWNRTTQNPTFAMSMHHPSGGVKKISIDNNGATKVSVGFQGIGTVQAWNCNWNVGDTLGGSSGGPLFDQNGQLRGGLTGGPGGNCPMIDYYGRFYTFWSNTNIDTWLDPLGLGVTSIDGFDPNNPGGGPGGTTPQIDSISPATIAAVNPTSPVTITLTGDGFDGVTSVEVDGVPLSAFPPEFSVPNNSTLVVTLQPPYNVGTKTIKVIEGALSDEVVVPVTFNLTPTIDLVNSDPSFLISAFPLEVYMGSFPNDLAFLLVSTSLVPSTLPGIFSASIGNNLTNLFLVNNFVINPATGYAKVDIPISGLPTGTKLYFQAGVLSSVLPSLPLNMSNVESGTVLF</sequence>
<gene>
    <name evidence="3" type="ORF">Pla133_17500</name>
</gene>
<proteinExistence type="predicted"/>
<dbReference type="InterPro" id="IPR043504">
    <property type="entry name" value="Peptidase_S1_PA_chymotrypsin"/>
</dbReference>
<dbReference type="KEGG" id="pbap:Pla133_17500"/>